<evidence type="ECO:0000256" key="1">
    <source>
        <dbReference type="SAM" id="MobiDB-lite"/>
    </source>
</evidence>
<feature type="compositionally biased region" description="Basic and acidic residues" evidence="1">
    <location>
        <begin position="113"/>
        <end position="123"/>
    </location>
</feature>
<evidence type="ECO:0000313" key="2">
    <source>
        <dbReference type="EMBL" id="GAG13900.1"/>
    </source>
</evidence>
<dbReference type="AlphaFoldDB" id="X0V710"/>
<gene>
    <name evidence="2" type="ORF">S01H1_35966</name>
</gene>
<protein>
    <submittedName>
        <fullName evidence="2">Uncharacterized protein</fullName>
    </submittedName>
</protein>
<reference evidence="2" key="1">
    <citation type="journal article" date="2014" name="Front. Microbiol.">
        <title>High frequency of phylogenetically diverse reductive dehalogenase-homologous genes in deep subseafloor sedimentary metagenomes.</title>
        <authorList>
            <person name="Kawai M."/>
            <person name="Futagami T."/>
            <person name="Toyoda A."/>
            <person name="Takaki Y."/>
            <person name="Nishi S."/>
            <person name="Hori S."/>
            <person name="Arai W."/>
            <person name="Tsubouchi T."/>
            <person name="Morono Y."/>
            <person name="Uchiyama I."/>
            <person name="Ito T."/>
            <person name="Fujiyama A."/>
            <person name="Inagaki F."/>
            <person name="Takami H."/>
        </authorList>
    </citation>
    <scope>NUCLEOTIDE SEQUENCE</scope>
    <source>
        <strain evidence="2">Expedition CK06-06</strain>
    </source>
</reference>
<feature type="compositionally biased region" description="Basic residues" evidence="1">
    <location>
        <begin position="84"/>
        <end position="97"/>
    </location>
</feature>
<dbReference type="EMBL" id="BARS01022500">
    <property type="protein sequence ID" value="GAG13900.1"/>
    <property type="molecule type" value="Genomic_DNA"/>
</dbReference>
<accession>X0V710</accession>
<name>X0V710_9ZZZZ</name>
<sequence>MPDTNREIHELLVDYAGALRDGCIPTFLKSLTSEEAERIASSWEFWDATEVSRILNSVGFAGKAVTTNVSLFISRVDAEIASRLKKAKASRPGKRPRRFDSRKRSSGGARSITKRENRTEKSI</sequence>
<comment type="caution">
    <text evidence="2">The sequence shown here is derived from an EMBL/GenBank/DDBJ whole genome shotgun (WGS) entry which is preliminary data.</text>
</comment>
<organism evidence="2">
    <name type="scientific">marine sediment metagenome</name>
    <dbReference type="NCBI Taxonomy" id="412755"/>
    <lineage>
        <taxon>unclassified sequences</taxon>
        <taxon>metagenomes</taxon>
        <taxon>ecological metagenomes</taxon>
    </lineage>
</organism>
<feature type="region of interest" description="Disordered" evidence="1">
    <location>
        <begin position="84"/>
        <end position="123"/>
    </location>
</feature>
<proteinExistence type="predicted"/>